<proteinExistence type="predicted"/>
<name>A0A382TYV6_9ZZZZ</name>
<dbReference type="InterPro" id="IPR013367">
    <property type="entry name" value="Flagellar_put"/>
</dbReference>
<accession>A0A382TYV6</accession>
<protein>
    <recommendedName>
        <fullName evidence="2">Flagellar operon protein</fullName>
    </recommendedName>
</protein>
<evidence type="ECO:0008006" key="2">
    <source>
        <dbReference type="Google" id="ProtNLM"/>
    </source>
</evidence>
<gene>
    <name evidence="1" type="ORF">METZ01_LOCUS379766</name>
</gene>
<dbReference type="NCBIfam" id="TIGR02530">
    <property type="entry name" value="flg_new"/>
    <property type="match status" value="1"/>
</dbReference>
<dbReference type="AlphaFoldDB" id="A0A382TYV6"/>
<sequence length="132" mass="14579">MVVRTNEVNAHKSVEQTKSPSLLRVPKGKQGGKFSFKRVLNQRLVDKGQRVQFSAHAQGRLDVRQISLTSNDIDKIESAIDRASQKGATDSLLLMDDLAMIVSVKNRTVVTVVDSGRMKDNVFTNIDSAVII</sequence>
<dbReference type="EMBL" id="UINC01140012">
    <property type="protein sequence ID" value="SVD26912.1"/>
    <property type="molecule type" value="Genomic_DNA"/>
</dbReference>
<evidence type="ECO:0000313" key="1">
    <source>
        <dbReference type="EMBL" id="SVD26912.1"/>
    </source>
</evidence>
<dbReference type="Pfam" id="PF12611">
    <property type="entry name" value="Flagellar_put"/>
    <property type="match status" value="1"/>
</dbReference>
<reference evidence="1" key="1">
    <citation type="submission" date="2018-05" db="EMBL/GenBank/DDBJ databases">
        <authorList>
            <person name="Lanie J.A."/>
            <person name="Ng W.-L."/>
            <person name="Kazmierczak K.M."/>
            <person name="Andrzejewski T.M."/>
            <person name="Davidsen T.M."/>
            <person name="Wayne K.J."/>
            <person name="Tettelin H."/>
            <person name="Glass J.I."/>
            <person name="Rusch D."/>
            <person name="Podicherti R."/>
            <person name="Tsui H.-C.T."/>
            <person name="Winkler M.E."/>
        </authorList>
    </citation>
    <scope>NUCLEOTIDE SEQUENCE</scope>
</reference>
<organism evidence="1">
    <name type="scientific">marine metagenome</name>
    <dbReference type="NCBI Taxonomy" id="408172"/>
    <lineage>
        <taxon>unclassified sequences</taxon>
        <taxon>metagenomes</taxon>
        <taxon>ecological metagenomes</taxon>
    </lineage>
</organism>